<evidence type="ECO:0000313" key="2">
    <source>
        <dbReference type="Proteomes" id="UP001202328"/>
    </source>
</evidence>
<organism evidence="1 2">
    <name type="scientific">Papaver atlanticum</name>
    <dbReference type="NCBI Taxonomy" id="357466"/>
    <lineage>
        <taxon>Eukaryota</taxon>
        <taxon>Viridiplantae</taxon>
        <taxon>Streptophyta</taxon>
        <taxon>Embryophyta</taxon>
        <taxon>Tracheophyta</taxon>
        <taxon>Spermatophyta</taxon>
        <taxon>Magnoliopsida</taxon>
        <taxon>Ranunculales</taxon>
        <taxon>Papaveraceae</taxon>
        <taxon>Papaveroideae</taxon>
        <taxon>Papaver</taxon>
    </lineage>
</organism>
<proteinExistence type="predicted"/>
<protein>
    <submittedName>
        <fullName evidence="1">Uncharacterized protein</fullName>
    </submittedName>
</protein>
<keyword evidence="2" id="KW-1185">Reference proteome</keyword>
<dbReference type="AlphaFoldDB" id="A0AAD4XU23"/>
<comment type="caution">
    <text evidence="1">The sequence shown here is derived from an EMBL/GenBank/DDBJ whole genome shotgun (WGS) entry which is preliminary data.</text>
</comment>
<gene>
    <name evidence="1" type="ORF">MKW98_026541</name>
</gene>
<reference evidence="1" key="1">
    <citation type="submission" date="2022-04" db="EMBL/GenBank/DDBJ databases">
        <title>A functionally conserved STORR gene fusion in Papaver species that diverged 16.8 million years ago.</title>
        <authorList>
            <person name="Catania T."/>
        </authorList>
    </citation>
    <scope>NUCLEOTIDE SEQUENCE</scope>
    <source>
        <strain evidence="1">S-188037</strain>
    </source>
</reference>
<evidence type="ECO:0000313" key="1">
    <source>
        <dbReference type="EMBL" id="KAI3949161.1"/>
    </source>
</evidence>
<dbReference type="EMBL" id="JAJJMB010003182">
    <property type="protein sequence ID" value="KAI3949161.1"/>
    <property type="molecule type" value="Genomic_DNA"/>
</dbReference>
<sequence>MEEISRSSVSSLPSSRSIVLLMLILCSMRKKIVTLMSEILIVVDLAQKNNLFQMKDLSLASFRKILKEKGYFWILWKCESSYVLKSVLRWDNRSLILAYQKGLLCTRRLELASFRQVPWLLPIHAIAITGRGKS</sequence>
<name>A0AAD4XU23_9MAGN</name>
<dbReference type="Proteomes" id="UP001202328">
    <property type="component" value="Unassembled WGS sequence"/>
</dbReference>
<accession>A0AAD4XU23</accession>